<name>A0A128FLN6_9GAMM</name>
<evidence type="ECO:0000313" key="2">
    <source>
        <dbReference type="Proteomes" id="UP000073601"/>
    </source>
</evidence>
<accession>A0A128FLN6</accession>
<proteinExistence type="predicted"/>
<evidence type="ECO:0000313" key="1">
    <source>
        <dbReference type="EMBL" id="CZF87136.1"/>
    </source>
</evidence>
<protein>
    <submittedName>
        <fullName evidence="1">Uncharacterized protein</fullName>
    </submittedName>
</protein>
<dbReference type="RefSeq" id="WP_062715546.1">
    <property type="nucleotide sequence ID" value="NZ_CAWRCI010000190.1"/>
</dbReference>
<dbReference type="OrthoDB" id="5195057at2"/>
<dbReference type="AlphaFoldDB" id="A0A128FLN6"/>
<sequence>MENEKVIKPIFSEKAYSVPINMRPLWRISLIVISIFSVSGKKKYLSRDKLNILVWMLIRKNKWEYYEDYLRDRELSTPNISADSITFKAIEYAICKGFCKADENRVYLLGKGDELVGPELQIRH</sequence>
<organism evidence="1 2">
    <name type="scientific">Grimontia marina</name>
    <dbReference type="NCBI Taxonomy" id="646534"/>
    <lineage>
        <taxon>Bacteria</taxon>
        <taxon>Pseudomonadati</taxon>
        <taxon>Pseudomonadota</taxon>
        <taxon>Gammaproteobacteria</taxon>
        <taxon>Vibrionales</taxon>
        <taxon>Vibrionaceae</taxon>
        <taxon>Grimontia</taxon>
    </lineage>
</organism>
<gene>
    <name evidence="1" type="ORF">GMA8713_05187</name>
</gene>
<keyword evidence="2" id="KW-1185">Reference proteome</keyword>
<dbReference type="EMBL" id="FIZY01000190">
    <property type="protein sequence ID" value="CZF87136.1"/>
    <property type="molecule type" value="Genomic_DNA"/>
</dbReference>
<dbReference type="Proteomes" id="UP000073601">
    <property type="component" value="Unassembled WGS sequence"/>
</dbReference>
<reference evidence="2" key="1">
    <citation type="submission" date="2016-02" db="EMBL/GenBank/DDBJ databases">
        <authorList>
            <person name="Rodrigo-Torres Lidia"/>
            <person name="Arahal R.David."/>
        </authorList>
    </citation>
    <scope>NUCLEOTIDE SEQUENCE [LARGE SCALE GENOMIC DNA]</scope>
    <source>
        <strain evidence="2">CECT 8713</strain>
    </source>
</reference>